<dbReference type="EMBL" id="JTDE01021685">
    <property type="protein sequence ID" value="KAF7232609.1"/>
    <property type="molecule type" value="Genomic_DNA"/>
</dbReference>
<dbReference type="InterPro" id="IPR036322">
    <property type="entry name" value="WD40_repeat_dom_sf"/>
</dbReference>
<dbReference type="GO" id="GO:0000462">
    <property type="term" value="P:maturation of SSU-rRNA from tricistronic rRNA transcript (SSU-rRNA, 5.8S rRNA, LSU-rRNA)"/>
    <property type="evidence" value="ECO:0007669"/>
    <property type="project" value="InterPro"/>
</dbReference>
<dbReference type="GO" id="GO:0034455">
    <property type="term" value="C:t-UTP complex"/>
    <property type="evidence" value="ECO:0007669"/>
    <property type="project" value="TreeGrafter"/>
</dbReference>
<dbReference type="OrthoDB" id="8883818at2759"/>
<accession>A0A8S9Y9F8</accession>
<feature type="region of interest" description="Disordered" evidence="1">
    <location>
        <begin position="508"/>
        <end position="551"/>
    </location>
</feature>
<evidence type="ECO:0000313" key="2">
    <source>
        <dbReference type="EMBL" id="KAF7232609.1"/>
    </source>
</evidence>
<dbReference type="GO" id="GO:0030686">
    <property type="term" value="C:90S preribosome"/>
    <property type="evidence" value="ECO:0007669"/>
    <property type="project" value="InterPro"/>
</dbReference>
<protein>
    <submittedName>
        <fullName evidence="2">U3 small nucleolar RNA-associated protein 4</fullName>
    </submittedName>
</protein>
<name>A0A8S9Y9F8_9TREM</name>
<comment type="caution">
    <text evidence="2">The sequence shown here is derived from an EMBL/GenBank/DDBJ whole genome shotgun (WGS) entry which is preliminary data.</text>
</comment>
<dbReference type="InterPro" id="IPR046351">
    <property type="entry name" value="UTP4"/>
</dbReference>
<dbReference type="PANTHER" id="PTHR44163">
    <property type="entry name" value="U3 SMALL NUCLEOLAR RNA-ASSOCIATED PROTEIN 4 HOMOLOG"/>
    <property type="match status" value="1"/>
</dbReference>
<dbReference type="SUPFAM" id="SSF50978">
    <property type="entry name" value="WD40 repeat-like"/>
    <property type="match status" value="1"/>
</dbReference>
<dbReference type="GO" id="GO:0003723">
    <property type="term" value="F:RNA binding"/>
    <property type="evidence" value="ECO:0007669"/>
    <property type="project" value="TreeGrafter"/>
</dbReference>
<evidence type="ECO:0000256" key="1">
    <source>
        <dbReference type="SAM" id="MobiDB-lite"/>
    </source>
</evidence>
<dbReference type="PANTHER" id="PTHR44163:SF1">
    <property type="entry name" value="U3 SMALL NUCLEOLAR RNA-ASSOCIATED PROTEIN 4 HOMOLOG"/>
    <property type="match status" value="1"/>
</dbReference>
<dbReference type="InterPro" id="IPR015943">
    <property type="entry name" value="WD40/YVTN_repeat-like_dom_sf"/>
</dbReference>
<dbReference type="GO" id="GO:0032040">
    <property type="term" value="C:small-subunit processome"/>
    <property type="evidence" value="ECO:0007669"/>
    <property type="project" value="TreeGrafter"/>
</dbReference>
<gene>
    <name evidence="2" type="ORF">EG68_07890</name>
</gene>
<dbReference type="SMART" id="SM00320">
    <property type="entry name" value="WD40"/>
    <property type="match status" value="4"/>
</dbReference>
<dbReference type="AlphaFoldDB" id="A0A8S9Y9F8"/>
<reference evidence="2" key="1">
    <citation type="submission" date="2019-07" db="EMBL/GenBank/DDBJ databases">
        <title>Annotation for the trematode Paragonimus miyazaki's.</title>
        <authorList>
            <person name="Choi Y.-J."/>
        </authorList>
    </citation>
    <scope>NUCLEOTIDE SEQUENCE</scope>
    <source>
        <strain evidence="2">Japan</strain>
    </source>
</reference>
<dbReference type="SUPFAM" id="SSF82171">
    <property type="entry name" value="DPP6 N-terminal domain-like"/>
    <property type="match status" value="1"/>
</dbReference>
<dbReference type="InterPro" id="IPR001680">
    <property type="entry name" value="WD40_rpt"/>
</dbReference>
<sequence length="868" mass="94592">MDLLVHQVQFYDFCPSAFTCISKSDSSLLAAARVDGSLEVYDEKQNFFMVARIPSSVIMSVESVTWISSRLFCTGALGRLYEIDVQRSTIKESVLLTGTPVSRCLVSFGSHVIVGNDEGFITMFSIEPNISPLQALPSLSGKVLSLACSAADDGLLAASTSSGALVLIHITGSTSRIQHILMSESEDVVWSVKFASGVLFSGDNRGTVSVWDVTVGGLLHTFPSHIAHVLTLTSSPDENTVFSGGADAIVRRYERCLAEDGQARWELAGTVRGCRRDIRGLVYLSGAHYDPGSELRNLDSRFEPHRLLAVGLDARLQVLACEQPEHGLDGLARAHFTLAYQVGRPRSGDNQGIAHVAALPFWPAACAPTRPPPACFVVTKRPTESSETLMPRYARLCLLHYPDKLSLVRLARPKSKLDSKLPAKCAHPGTIVPMAEGLLQLAEVRPRKGMDIISSSLSRCGRFIAYSDMVRTRILKVTVSTTENPSLPSVSIARISWDQVECKRKLGHAARSSPTRSEHRNHDLSASQLDASRLSGSNMTSSSETDTDTDELSPTAIAKFFALDESSVTNTVSTRSPVSAGAFIPPSSHLVHPEPGLPSAHCIVFTPDSSAIILVTRETNQLCCISLETGREVWCTNLKSDTGISFHCHHLSISKIMKHIGFVIGLCCSDGRFRLWSSQTGQPLFTCPCLPSASGLPPLPVCGTFSSVPNKPLNVSILYTNSQLSEWQLVIIPERNDAACDAEVAPAVRLEAKLNMWLSKLWLKMEHEIRTILGVFHSVSYVGLNRWLLASDCFLLLLIRDKPFTAGMIKRSIEGRTTEKCCIRIAKNFQSIIQATALTKKEIAVVSLYSAGLALKLSSPMQRKQFGT</sequence>
<proteinExistence type="predicted"/>
<organism evidence="2 3">
    <name type="scientific">Paragonimus skrjabini miyazakii</name>
    <dbReference type="NCBI Taxonomy" id="59628"/>
    <lineage>
        <taxon>Eukaryota</taxon>
        <taxon>Metazoa</taxon>
        <taxon>Spiralia</taxon>
        <taxon>Lophotrochozoa</taxon>
        <taxon>Platyhelminthes</taxon>
        <taxon>Trematoda</taxon>
        <taxon>Digenea</taxon>
        <taxon>Plagiorchiida</taxon>
        <taxon>Troglotremata</taxon>
        <taxon>Troglotrematidae</taxon>
        <taxon>Paragonimus</taxon>
    </lineage>
</organism>
<feature type="compositionally biased region" description="Polar residues" evidence="1">
    <location>
        <begin position="524"/>
        <end position="539"/>
    </location>
</feature>
<keyword evidence="3" id="KW-1185">Reference proteome</keyword>
<dbReference type="Proteomes" id="UP000822476">
    <property type="component" value="Unassembled WGS sequence"/>
</dbReference>
<evidence type="ECO:0000313" key="3">
    <source>
        <dbReference type="Proteomes" id="UP000822476"/>
    </source>
</evidence>
<dbReference type="Gene3D" id="2.130.10.10">
    <property type="entry name" value="YVTN repeat-like/Quinoprotein amine dehydrogenase"/>
    <property type="match status" value="1"/>
</dbReference>